<organism evidence="16 17">
    <name type="scientific">Ureibacillus yapensis</name>
    <dbReference type="NCBI Taxonomy" id="2304605"/>
    <lineage>
        <taxon>Bacteria</taxon>
        <taxon>Bacillati</taxon>
        <taxon>Bacillota</taxon>
        <taxon>Bacilli</taxon>
        <taxon>Bacillales</taxon>
        <taxon>Caryophanaceae</taxon>
        <taxon>Ureibacillus</taxon>
    </lineage>
</organism>
<dbReference type="GO" id="GO:0046872">
    <property type="term" value="F:metal ion binding"/>
    <property type="evidence" value="ECO:0007669"/>
    <property type="project" value="UniProtKB-KW"/>
</dbReference>
<evidence type="ECO:0000256" key="7">
    <source>
        <dbReference type="ARBA" id="ARBA00022605"/>
    </source>
</evidence>
<dbReference type="PANTHER" id="PTHR43808">
    <property type="entry name" value="ACETYLORNITHINE DEACETYLASE"/>
    <property type="match status" value="1"/>
</dbReference>
<evidence type="ECO:0000256" key="12">
    <source>
        <dbReference type="ARBA" id="ARBA00023154"/>
    </source>
</evidence>
<dbReference type="PANTHER" id="PTHR43808:SF8">
    <property type="entry name" value="PEPTIDASE M20 DIMERISATION DOMAIN-CONTAINING PROTEIN"/>
    <property type="match status" value="1"/>
</dbReference>
<dbReference type="CDD" id="cd08659">
    <property type="entry name" value="M20_ArgE_DapE-like"/>
    <property type="match status" value="1"/>
</dbReference>
<dbReference type="RefSeq" id="WP_118877143.1">
    <property type="nucleotide sequence ID" value="NZ_QWEI01000009.1"/>
</dbReference>
<keyword evidence="8" id="KW-0479">Metal-binding</keyword>
<dbReference type="GO" id="GO:0009014">
    <property type="term" value="F:succinyl-diaminopimelate desuccinylase activity"/>
    <property type="evidence" value="ECO:0007669"/>
    <property type="project" value="UniProtKB-EC"/>
</dbReference>
<evidence type="ECO:0000256" key="2">
    <source>
        <dbReference type="ARBA" id="ARBA00001947"/>
    </source>
</evidence>
<dbReference type="NCBIfam" id="NF006365">
    <property type="entry name" value="PRK08588.1"/>
    <property type="match status" value="1"/>
</dbReference>
<comment type="cofactor">
    <cofactor evidence="2">
        <name>Zn(2+)</name>
        <dbReference type="ChEBI" id="CHEBI:29105"/>
    </cofactor>
</comment>
<evidence type="ECO:0000256" key="9">
    <source>
        <dbReference type="ARBA" id="ARBA00022801"/>
    </source>
</evidence>
<comment type="similarity">
    <text evidence="4">Belongs to the peptidase M20A family.</text>
</comment>
<name>A0A396S5J8_9BACL</name>
<keyword evidence="9" id="KW-0378">Hydrolase</keyword>
<keyword evidence="10" id="KW-0862">Zinc</keyword>
<comment type="pathway">
    <text evidence="3">Amino-acid biosynthesis; L-lysine biosynthesis via DAP pathway; LL-2,6-diaminopimelate from (S)-tetrahydrodipicolinate (succinylase route): step 3/3.</text>
</comment>
<dbReference type="EMBL" id="QWEI01000009">
    <property type="protein sequence ID" value="RHW34028.1"/>
    <property type="molecule type" value="Genomic_DNA"/>
</dbReference>
<dbReference type="InterPro" id="IPR011650">
    <property type="entry name" value="Peptidase_M20_dimer"/>
</dbReference>
<dbReference type="UniPathway" id="UPA00034">
    <property type="reaction ID" value="UER00021"/>
</dbReference>
<dbReference type="InterPro" id="IPR050072">
    <property type="entry name" value="Peptidase_M20A"/>
</dbReference>
<comment type="cofactor">
    <cofactor evidence="1">
        <name>Co(2+)</name>
        <dbReference type="ChEBI" id="CHEBI:48828"/>
    </cofactor>
</comment>
<accession>A0A396S5J8</accession>
<evidence type="ECO:0000256" key="4">
    <source>
        <dbReference type="ARBA" id="ARBA00006247"/>
    </source>
</evidence>
<dbReference type="InterPro" id="IPR010182">
    <property type="entry name" value="ArgE/DapE"/>
</dbReference>
<evidence type="ECO:0000256" key="10">
    <source>
        <dbReference type="ARBA" id="ARBA00022833"/>
    </source>
</evidence>
<comment type="caution">
    <text evidence="16">The sequence shown here is derived from an EMBL/GenBank/DDBJ whole genome shotgun (WGS) entry which is preliminary data.</text>
</comment>
<dbReference type="AlphaFoldDB" id="A0A396S5J8"/>
<keyword evidence="11" id="KW-0220">Diaminopimelate biosynthesis</keyword>
<dbReference type="SUPFAM" id="SSF53187">
    <property type="entry name" value="Zn-dependent exopeptidases"/>
    <property type="match status" value="1"/>
</dbReference>
<evidence type="ECO:0000259" key="15">
    <source>
        <dbReference type="Pfam" id="PF07687"/>
    </source>
</evidence>
<keyword evidence="12" id="KW-0457">Lysine biosynthesis</keyword>
<dbReference type="InterPro" id="IPR002933">
    <property type="entry name" value="Peptidase_M20"/>
</dbReference>
<keyword evidence="13" id="KW-0170">Cobalt</keyword>
<dbReference type="Pfam" id="PF07687">
    <property type="entry name" value="M20_dimer"/>
    <property type="match status" value="1"/>
</dbReference>
<evidence type="ECO:0000256" key="8">
    <source>
        <dbReference type="ARBA" id="ARBA00022723"/>
    </source>
</evidence>
<dbReference type="EC" id="3.5.1.18" evidence="5"/>
<sequence length="378" mass="41597">MNREERIKVLQDVIKIKSVNDRESEVADYLSNLFQQYGIESKKVKYCEGRESLVALYKKGDGKVLGISGHEDVVAAGDESEWKFPPFSAEIDGDKLYGRGSTDMKAGLVALAIAMIETKEENVDINGTLKFMGTVGEEVGELGSEQLTKEGYADDLDGLIIGEPTGQALIYTHKGSMNYTVVSRGKSAHSSMPKEGINSIANINEFVTLANAEMQEITNKYKNEVLGETAHSITIINGGNQVNSIPAITTLQGNIRTIPEFDNSKVKALLQNIVDELNKKEGFNLELIVDYDIYPVESKADSELIKAIQAVSKTELPVTGISPTTDAAAFTKADNEFDLVIYGPGVPDLPHQTDEYVSIENYLEMIDIYKAIYKEYLK</sequence>
<gene>
    <name evidence="16" type="ORF">D1B33_14610</name>
</gene>
<dbReference type="GO" id="GO:0019877">
    <property type="term" value="P:diaminopimelate biosynthetic process"/>
    <property type="evidence" value="ECO:0007669"/>
    <property type="project" value="UniProtKB-KW"/>
</dbReference>
<dbReference type="OrthoDB" id="9792335at2"/>
<dbReference type="InterPro" id="IPR036264">
    <property type="entry name" value="Bact_exopeptidase_dim_dom"/>
</dbReference>
<comment type="catalytic activity">
    <reaction evidence="14">
        <text>N-succinyl-(2S,6S)-2,6-diaminopimelate + H2O = (2S,6S)-2,6-diaminopimelate + succinate</text>
        <dbReference type="Rhea" id="RHEA:22608"/>
        <dbReference type="ChEBI" id="CHEBI:15377"/>
        <dbReference type="ChEBI" id="CHEBI:30031"/>
        <dbReference type="ChEBI" id="CHEBI:57609"/>
        <dbReference type="ChEBI" id="CHEBI:58087"/>
        <dbReference type="EC" id="3.5.1.18"/>
    </reaction>
</comment>
<feature type="domain" description="Peptidase M20 dimerisation" evidence="15">
    <location>
        <begin position="171"/>
        <end position="280"/>
    </location>
</feature>
<evidence type="ECO:0000256" key="1">
    <source>
        <dbReference type="ARBA" id="ARBA00001941"/>
    </source>
</evidence>
<keyword evidence="17" id="KW-1185">Reference proteome</keyword>
<evidence type="ECO:0000256" key="6">
    <source>
        <dbReference type="ARBA" id="ARBA00016853"/>
    </source>
</evidence>
<keyword evidence="7" id="KW-0028">Amino-acid biosynthesis</keyword>
<dbReference type="Pfam" id="PF01546">
    <property type="entry name" value="Peptidase_M20"/>
    <property type="match status" value="1"/>
</dbReference>
<dbReference type="PROSITE" id="PS00758">
    <property type="entry name" value="ARGE_DAPE_CPG2_1"/>
    <property type="match status" value="1"/>
</dbReference>
<dbReference type="GO" id="GO:0009089">
    <property type="term" value="P:lysine biosynthetic process via diaminopimelate"/>
    <property type="evidence" value="ECO:0007669"/>
    <property type="project" value="UniProtKB-UniPathway"/>
</dbReference>
<dbReference type="Proteomes" id="UP000265692">
    <property type="component" value="Unassembled WGS sequence"/>
</dbReference>
<dbReference type="Gene3D" id="3.40.630.10">
    <property type="entry name" value="Zn peptidases"/>
    <property type="match status" value="1"/>
</dbReference>
<evidence type="ECO:0000256" key="3">
    <source>
        <dbReference type="ARBA" id="ARBA00005130"/>
    </source>
</evidence>
<dbReference type="InterPro" id="IPR001261">
    <property type="entry name" value="ArgE/DapE_CS"/>
</dbReference>
<evidence type="ECO:0000313" key="17">
    <source>
        <dbReference type="Proteomes" id="UP000265692"/>
    </source>
</evidence>
<evidence type="ECO:0000256" key="13">
    <source>
        <dbReference type="ARBA" id="ARBA00023285"/>
    </source>
</evidence>
<evidence type="ECO:0000256" key="5">
    <source>
        <dbReference type="ARBA" id="ARBA00011921"/>
    </source>
</evidence>
<evidence type="ECO:0000256" key="14">
    <source>
        <dbReference type="ARBA" id="ARBA00051301"/>
    </source>
</evidence>
<dbReference type="SUPFAM" id="SSF55031">
    <property type="entry name" value="Bacterial exopeptidase dimerisation domain"/>
    <property type="match status" value="1"/>
</dbReference>
<proteinExistence type="inferred from homology"/>
<protein>
    <recommendedName>
        <fullName evidence="6">Probable succinyl-diaminopimelate desuccinylase</fullName>
        <ecNumber evidence="5">3.5.1.18</ecNumber>
    </recommendedName>
</protein>
<dbReference type="NCBIfam" id="TIGR01910">
    <property type="entry name" value="DapE-ArgE"/>
    <property type="match status" value="1"/>
</dbReference>
<dbReference type="Gene3D" id="3.30.70.360">
    <property type="match status" value="1"/>
</dbReference>
<evidence type="ECO:0000256" key="11">
    <source>
        <dbReference type="ARBA" id="ARBA00022915"/>
    </source>
</evidence>
<evidence type="ECO:0000313" key="16">
    <source>
        <dbReference type="EMBL" id="RHW34028.1"/>
    </source>
</evidence>
<reference evidence="16 17" key="1">
    <citation type="submission" date="2018-08" db="EMBL/GenBank/DDBJ databases">
        <title>Lysinibacillus sp. YLB-03 draft genome sequence.</title>
        <authorList>
            <person name="Yu L."/>
        </authorList>
    </citation>
    <scope>NUCLEOTIDE SEQUENCE [LARGE SCALE GENOMIC DNA]</scope>
    <source>
        <strain evidence="16 17">YLB-03</strain>
    </source>
</reference>